<feature type="domain" description="NAD(P)-binding" evidence="1">
    <location>
        <begin position="8"/>
        <end position="200"/>
    </location>
</feature>
<dbReference type="InterPro" id="IPR051606">
    <property type="entry name" value="Polyketide_Oxido-like"/>
</dbReference>
<name>A0A447I8D4_9HYPH</name>
<dbReference type="GO" id="GO:0016646">
    <property type="term" value="F:oxidoreductase activity, acting on the CH-NH group of donors, NAD or NADP as acceptor"/>
    <property type="evidence" value="ECO:0007669"/>
    <property type="project" value="TreeGrafter"/>
</dbReference>
<dbReference type="PANTHER" id="PTHR43355:SF2">
    <property type="entry name" value="FLAVIN REDUCTASE (NADPH)"/>
    <property type="match status" value="1"/>
</dbReference>
<dbReference type="InterPro" id="IPR036291">
    <property type="entry name" value="NAD(P)-bd_dom_sf"/>
</dbReference>
<dbReference type="RefSeq" id="WP_126149375.1">
    <property type="nucleotide sequence ID" value="NZ_JBHTMH010000001.1"/>
</dbReference>
<evidence type="ECO:0000313" key="2">
    <source>
        <dbReference type="EMBL" id="VDS03772.1"/>
    </source>
</evidence>
<gene>
    <name evidence="2" type="ORF">DEVEQU_00901</name>
</gene>
<dbReference type="Proteomes" id="UP000268844">
    <property type="component" value="Unassembled WGS sequence"/>
</dbReference>
<evidence type="ECO:0000259" key="1">
    <source>
        <dbReference type="Pfam" id="PF13460"/>
    </source>
</evidence>
<dbReference type="OrthoDB" id="7352421at2"/>
<dbReference type="Gene3D" id="3.40.50.720">
    <property type="entry name" value="NAD(P)-binding Rossmann-like Domain"/>
    <property type="match status" value="1"/>
</dbReference>
<dbReference type="Pfam" id="PF13460">
    <property type="entry name" value="NAD_binding_10"/>
    <property type="match status" value="1"/>
</dbReference>
<dbReference type="SUPFAM" id="SSF51735">
    <property type="entry name" value="NAD(P)-binding Rossmann-fold domains"/>
    <property type="match status" value="1"/>
</dbReference>
<dbReference type="PANTHER" id="PTHR43355">
    <property type="entry name" value="FLAVIN REDUCTASE (NADPH)"/>
    <property type="match status" value="1"/>
</dbReference>
<sequence length="211" mass="21473">MAKITVFGGTGYAGAAIAHQAQSRGHEVTVVSRNKPAAPIEGVRYVSAPADQAADAIKGADVVVATLSPRGDSAGTLGPIYLQLADQSAAAGARFIAVGGFSSTRPAPDAPRFAEGDGIPEAYAAEAKEMNAILEQLEAGATTADWLFVSPGGEFGAYAPGEALGTYRVGKDVALFDAAGKSAISGADFALAIVDEIEKPSLSKTQVHYAY</sequence>
<evidence type="ECO:0000313" key="3">
    <source>
        <dbReference type="Proteomes" id="UP000268844"/>
    </source>
</evidence>
<dbReference type="EMBL" id="UZWD01000015">
    <property type="protein sequence ID" value="VDS03772.1"/>
    <property type="molecule type" value="Genomic_DNA"/>
</dbReference>
<keyword evidence="3" id="KW-1185">Reference proteome</keyword>
<reference evidence="2 3" key="1">
    <citation type="submission" date="2018-12" db="EMBL/GenBank/DDBJ databases">
        <authorList>
            <person name="Criscuolo A."/>
        </authorList>
    </citation>
    <scope>NUCLEOTIDE SEQUENCE [LARGE SCALE GENOMIC DNA]</scope>
    <source>
        <strain evidence="2">ACIP1116281</strain>
    </source>
</reference>
<proteinExistence type="predicted"/>
<dbReference type="InterPro" id="IPR016040">
    <property type="entry name" value="NAD(P)-bd_dom"/>
</dbReference>
<accession>A0A447I8D4</accession>
<organism evidence="2 3">
    <name type="scientific">Devosia equisanguinis</name>
    <dbReference type="NCBI Taxonomy" id="2490941"/>
    <lineage>
        <taxon>Bacteria</taxon>
        <taxon>Pseudomonadati</taxon>
        <taxon>Pseudomonadota</taxon>
        <taxon>Alphaproteobacteria</taxon>
        <taxon>Hyphomicrobiales</taxon>
        <taxon>Devosiaceae</taxon>
        <taxon>Devosia</taxon>
    </lineage>
</organism>
<protein>
    <recommendedName>
        <fullName evidence="1">NAD(P)-binding domain-containing protein</fullName>
    </recommendedName>
</protein>
<dbReference type="AlphaFoldDB" id="A0A447I8D4"/>